<sequence>MWFRHLGGAHKFTGGGTLLILDIFKPPFFGLKPYFLTLSIKIINDLALITASL</sequence>
<evidence type="ECO:0000313" key="2">
    <source>
        <dbReference type="Proteomes" id="UP000030185"/>
    </source>
</evidence>
<gene>
    <name evidence="1" type="ORF">MYP_838</name>
</gene>
<proteinExistence type="predicted"/>
<dbReference type="STRING" id="153721.MYP_838"/>
<accession>A0A098L9I5</accession>
<evidence type="ECO:0000313" key="1">
    <source>
        <dbReference type="EMBL" id="GAL83611.1"/>
    </source>
</evidence>
<dbReference type="Proteomes" id="UP000030185">
    <property type="component" value="Unassembled WGS sequence"/>
</dbReference>
<dbReference type="RefSeq" id="WP_156140295.1">
    <property type="nucleotide sequence ID" value="NZ_BBLT01000001.1"/>
</dbReference>
<organism evidence="1 2">
    <name type="scientific">Sporocytophaga myxococcoides</name>
    <dbReference type="NCBI Taxonomy" id="153721"/>
    <lineage>
        <taxon>Bacteria</taxon>
        <taxon>Pseudomonadati</taxon>
        <taxon>Bacteroidota</taxon>
        <taxon>Cytophagia</taxon>
        <taxon>Cytophagales</taxon>
        <taxon>Cytophagaceae</taxon>
        <taxon>Sporocytophaga</taxon>
    </lineage>
</organism>
<dbReference type="AlphaFoldDB" id="A0A098L9I5"/>
<reference evidence="1 2" key="1">
    <citation type="submission" date="2014-09" db="EMBL/GenBank/DDBJ databases">
        <title>Sporocytophaga myxococcoides PG-01 genome sequencing.</title>
        <authorList>
            <person name="Liu L."/>
            <person name="Gao P.J."/>
            <person name="Chen G.J."/>
            <person name="Wang L.S."/>
        </authorList>
    </citation>
    <scope>NUCLEOTIDE SEQUENCE [LARGE SCALE GENOMIC DNA]</scope>
    <source>
        <strain evidence="1 2">PG-01</strain>
    </source>
</reference>
<comment type="caution">
    <text evidence="1">The sequence shown here is derived from an EMBL/GenBank/DDBJ whole genome shotgun (WGS) entry which is preliminary data.</text>
</comment>
<name>A0A098L9I5_9BACT</name>
<protein>
    <submittedName>
        <fullName evidence="1">Uncharacterized protein</fullName>
    </submittedName>
</protein>
<keyword evidence="2" id="KW-1185">Reference proteome</keyword>
<dbReference type="EMBL" id="BBLT01000001">
    <property type="protein sequence ID" value="GAL83611.1"/>
    <property type="molecule type" value="Genomic_DNA"/>
</dbReference>